<dbReference type="PIRSF" id="PIRSF028101">
    <property type="entry name" value="UCP028101"/>
    <property type="match status" value="1"/>
</dbReference>
<feature type="signal peptide" evidence="1">
    <location>
        <begin position="1"/>
        <end position="37"/>
    </location>
</feature>
<evidence type="ECO:0000256" key="1">
    <source>
        <dbReference type="SAM" id="SignalP"/>
    </source>
</evidence>
<accession>A0ABR9EJA4</accession>
<name>A0ABR9EJA4_9GAMM</name>
<keyword evidence="1" id="KW-0732">Signal</keyword>
<dbReference type="Proteomes" id="UP000615755">
    <property type="component" value="Unassembled WGS sequence"/>
</dbReference>
<evidence type="ECO:0008006" key="4">
    <source>
        <dbReference type="Google" id="ProtNLM"/>
    </source>
</evidence>
<dbReference type="EMBL" id="AQGV01000015">
    <property type="protein sequence ID" value="MBE0371041.1"/>
    <property type="molecule type" value="Genomic_DNA"/>
</dbReference>
<sequence>MAGNTIQLDGRRKFCKNMLAIGAAASAAVLISGCAFSQTSQFASAFTDLSGRHFIGWFDHNGNMLGRVEIPERAHDLTYCGKNKTLFAFSRRPGNKLYVIDINAGAIKKQLLSSVGQHFYGHGFLTESGDFLYTTENRFDKSYQAYEGVIVVRNTTTYAIEAEFLSGGVGPHQLALMNQGNTIVVANGGIHTHPASPRTKLNIESMKPNISYLDAMSGKLMGSFSPPNNQLSTRHLCVSNDDKVYVGCQYQGAKHHTQPLIFSHKLSDESELEALNTELNTWRVFNQYTASLAIDPMNKRLAVTSPRGGVISYWDTQTDSLLEVTKQRDCAGIASSNGQFMGSTGRGDLILQDKRKVRLKKHQLKWDNHMIHMV</sequence>
<feature type="chain" id="PRO_5046266814" description="DUF1513 domain-containing protein" evidence="1">
    <location>
        <begin position="38"/>
        <end position="374"/>
    </location>
</feature>
<evidence type="ECO:0000313" key="2">
    <source>
        <dbReference type="EMBL" id="MBE0371041.1"/>
    </source>
</evidence>
<comment type="caution">
    <text evidence="2">The sequence shown here is derived from an EMBL/GenBank/DDBJ whole genome shotgun (WGS) entry which is preliminary data.</text>
</comment>
<keyword evidence="3" id="KW-1185">Reference proteome</keyword>
<proteinExistence type="predicted"/>
<reference evidence="2 3" key="1">
    <citation type="submission" date="2015-03" db="EMBL/GenBank/DDBJ databases">
        <title>Genome sequence of Pseudoalteromonas aurantia.</title>
        <authorList>
            <person name="Xie B.-B."/>
            <person name="Rong J.-C."/>
            <person name="Qin Q.-L."/>
            <person name="Zhang Y.-Z."/>
        </authorList>
    </citation>
    <scope>NUCLEOTIDE SEQUENCE [LARGE SCALE GENOMIC DNA]</scope>
    <source>
        <strain evidence="2 3">208</strain>
    </source>
</reference>
<dbReference type="Gene3D" id="2.130.10.10">
    <property type="entry name" value="YVTN repeat-like/Quinoprotein amine dehydrogenase"/>
    <property type="match status" value="1"/>
</dbReference>
<evidence type="ECO:0000313" key="3">
    <source>
        <dbReference type="Proteomes" id="UP000615755"/>
    </source>
</evidence>
<dbReference type="InterPro" id="IPR008311">
    <property type="entry name" value="UCP028101"/>
</dbReference>
<protein>
    <recommendedName>
        <fullName evidence="4">DUF1513 domain-containing protein</fullName>
    </recommendedName>
</protein>
<gene>
    <name evidence="2" type="ORF">PAUR_b1203</name>
</gene>
<dbReference type="InterPro" id="IPR015943">
    <property type="entry name" value="WD40/YVTN_repeat-like_dom_sf"/>
</dbReference>
<organism evidence="2 3">
    <name type="scientific">Pseudoalteromonas aurantia 208</name>
    <dbReference type="NCBI Taxonomy" id="1314867"/>
    <lineage>
        <taxon>Bacteria</taxon>
        <taxon>Pseudomonadati</taxon>
        <taxon>Pseudomonadota</taxon>
        <taxon>Gammaproteobacteria</taxon>
        <taxon>Alteromonadales</taxon>
        <taxon>Pseudoalteromonadaceae</taxon>
        <taxon>Pseudoalteromonas</taxon>
    </lineage>
</organism>
<dbReference type="Pfam" id="PF07433">
    <property type="entry name" value="DUF1513"/>
    <property type="match status" value="1"/>
</dbReference>
<dbReference type="SUPFAM" id="SSF75011">
    <property type="entry name" value="3-carboxy-cis,cis-mucoante lactonizing enzyme"/>
    <property type="match status" value="1"/>
</dbReference>
<dbReference type="RefSeq" id="WP_192510053.1">
    <property type="nucleotide sequence ID" value="NZ_AQGV01000015.1"/>
</dbReference>